<dbReference type="GO" id="GO:0010181">
    <property type="term" value="F:FMN binding"/>
    <property type="evidence" value="ECO:0007669"/>
    <property type="project" value="UniProtKB-UniRule"/>
</dbReference>
<dbReference type="PANTHER" id="PTHR43741">
    <property type="entry name" value="FMN-DEPENDENT NADH-AZOREDUCTASE 1"/>
    <property type="match status" value="1"/>
</dbReference>
<dbReference type="EC" id="1.6.5.-" evidence="6"/>
<dbReference type="EC" id="1.7.1.17" evidence="6"/>
<organism evidence="8 9">
    <name type="scientific">Photobacterium angustum</name>
    <dbReference type="NCBI Taxonomy" id="661"/>
    <lineage>
        <taxon>Bacteria</taxon>
        <taxon>Pseudomonadati</taxon>
        <taxon>Pseudomonadota</taxon>
        <taxon>Gammaproteobacteria</taxon>
        <taxon>Vibrionales</taxon>
        <taxon>Vibrionaceae</taxon>
        <taxon>Photobacterium</taxon>
    </lineage>
</organism>
<evidence type="ECO:0000313" key="8">
    <source>
        <dbReference type="EMBL" id="PQJ62318.1"/>
    </source>
</evidence>
<dbReference type="InterPro" id="IPR023048">
    <property type="entry name" value="NADH:quinone_OxRdtase_FMN_depd"/>
</dbReference>
<dbReference type="RefSeq" id="WP_105062132.1">
    <property type="nucleotide sequence ID" value="NZ_MSCJ01000003.1"/>
</dbReference>
<comment type="cofactor">
    <cofactor evidence="6">
        <name>FMN</name>
        <dbReference type="ChEBI" id="CHEBI:58210"/>
    </cofactor>
    <text evidence="6">Binds 1 FMN per subunit.</text>
</comment>
<accession>A0A2S7VJU1</accession>
<dbReference type="HAMAP" id="MF_01216">
    <property type="entry name" value="Azoreductase_type1"/>
    <property type="match status" value="1"/>
</dbReference>
<comment type="function">
    <text evidence="6">Also exhibits azoreductase activity. Catalyzes the reductive cleavage of the azo bond in aromatic azo compounds to the corresponding amines.</text>
</comment>
<feature type="domain" description="Flavodoxin-like fold" evidence="7">
    <location>
        <begin position="3"/>
        <end position="190"/>
    </location>
</feature>
<dbReference type="Proteomes" id="UP000238730">
    <property type="component" value="Unassembled WGS sequence"/>
</dbReference>
<evidence type="ECO:0000259" key="7">
    <source>
        <dbReference type="Pfam" id="PF02525"/>
    </source>
</evidence>
<proteinExistence type="inferred from homology"/>
<name>A0A2S7VJU1_PHOAN</name>
<reference evidence="8 9" key="1">
    <citation type="submission" date="2016-12" db="EMBL/GenBank/DDBJ databases">
        <title>Diversity of luminous bacteria.</title>
        <authorList>
            <person name="Yoshizawa S."/>
            <person name="Kogure K."/>
        </authorList>
    </citation>
    <scope>NUCLEOTIDE SEQUENCE [LARGE SCALE GENOMIC DNA]</scope>
    <source>
        <strain evidence="8 9">LC1-200</strain>
    </source>
</reference>
<dbReference type="GO" id="GO:0016655">
    <property type="term" value="F:oxidoreductase activity, acting on NAD(P)H, quinone or similar compound as acceptor"/>
    <property type="evidence" value="ECO:0007669"/>
    <property type="project" value="InterPro"/>
</dbReference>
<sequence>MSTLLVLKSSILGEHSQSNQLIDAAIKDIENIIVRDLTTSPLPILDGETIKAINSDDDLTGVQKEIQALSNTLVEELKQADTLLIGAPMYNFMVPTQLKNWFDLLARSGVTFSYTAQGPKGMLEDKKVIIVTTRGGIHKDGETDHVTGYLTTLLGFFGITSVKFVYAEGLNLGDDLAAKSLELARSELTARM</sequence>
<dbReference type="EMBL" id="MSCJ01000003">
    <property type="protein sequence ID" value="PQJ62318.1"/>
    <property type="molecule type" value="Genomic_DNA"/>
</dbReference>
<feature type="binding site" evidence="6">
    <location>
        <position position="10"/>
    </location>
    <ligand>
        <name>FMN</name>
        <dbReference type="ChEBI" id="CHEBI:58210"/>
    </ligand>
</feature>
<dbReference type="SUPFAM" id="SSF52218">
    <property type="entry name" value="Flavoproteins"/>
    <property type="match status" value="1"/>
</dbReference>
<keyword evidence="1 6" id="KW-0285">Flavoprotein</keyword>
<evidence type="ECO:0000256" key="6">
    <source>
        <dbReference type="HAMAP-Rule" id="MF_01216"/>
    </source>
</evidence>
<gene>
    <name evidence="6" type="primary">azoR</name>
    <name evidence="8" type="ORF">BTO08_18940</name>
</gene>
<feature type="binding site" evidence="6">
    <location>
        <begin position="133"/>
        <end position="136"/>
    </location>
    <ligand>
        <name>FMN</name>
        <dbReference type="ChEBI" id="CHEBI:58210"/>
    </ligand>
</feature>
<dbReference type="GO" id="GO:0016652">
    <property type="term" value="F:oxidoreductase activity, acting on NAD(P)H as acceptor"/>
    <property type="evidence" value="ECO:0007669"/>
    <property type="project" value="UniProtKB-UniRule"/>
</dbReference>
<comment type="function">
    <text evidence="6">Quinone reductase that provides resistance to thiol-specific stress caused by electrophilic quinones.</text>
</comment>
<comment type="similarity">
    <text evidence="6">Belongs to the azoreductase type 1 family.</text>
</comment>
<dbReference type="InterPro" id="IPR003680">
    <property type="entry name" value="Flavodoxin_fold"/>
</dbReference>
<feature type="binding site" evidence="6">
    <location>
        <begin position="89"/>
        <end position="92"/>
    </location>
    <ligand>
        <name>FMN</name>
        <dbReference type="ChEBI" id="CHEBI:58210"/>
    </ligand>
</feature>
<evidence type="ECO:0000256" key="5">
    <source>
        <dbReference type="ARBA" id="ARBA00048542"/>
    </source>
</evidence>
<dbReference type="InterPro" id="IPR050104">
    <property type="entry name" value="FMN-dep_NADH:Q_OxRdtase_AzoR1"/>
</dbReference>
<dbReference type="InterPro" id="IPR029039">
    <property type="entry name" value="Flavoprotein-like_sf"/>
</dbReference>
<dbReference type="PANTHER" id="PTHR43741:SF2">
    <property type="entry name" value="FMN-DEPENDENT NADH:QUINONE OXIDOREDUCTASE"/>
    <property type="match status" value="1"/>
</dbReference>
<evidence type="ECO:0000256" key="3">
    <source>
        <dbReference type="ARBA" id="ARBA00023002"/>
    </source>
</evidence>
<dbReference type="GO" id="GO:0009055">
    <property type="term" value="F:electron transfer activity"/>
    <property type="evidence" value="ECO:0007669"/>
    <property type="project" value="UniProtKB-UniRule"/>
</dbReference>
<feature type="binding site" evidence="6">
    <location>
        <begin position="16"/>
        <end position="18"/>
    </location>
    <ligand>
        <name>FMN</name>
        <dbReference type="ChEBI" id="CHEBI:58210"/>
    </ligand>
</feature>
<evidence type="ECO:0000256" key="1">
    <source>
        <dbReference type="ARBA" id="ARBA00022630"/>
    </source>
</evidence>
<dbReference type="Gene3D" id="3.40.50.360">
    <property type="match status" value="1"/>
</dbReference>
<dbReference type="OrthoDB" id="9787136at2"/>
<evidence type="ECO:0000256" key="4">
    <source>
        <dbReference type="ARBA" id="ARBA00023027"/>
    </source>
</evidence>
<comment type="subunit">
    <text evidence="6">Homodimer.</text>
</comment>
<comment type="caution">
    <text evidence="8">The sequence shown here is derived from an EMBL/GenBank/DDBJ whole genome shotgun (WGS) entry which is preliminary data.</text>
</comment>
<dbReference type="Pfam" id="PF02525">
    <property type="entry name" value="Flavodoxin_2"/>
    <property type="match status" value="1"/>
</dbReference>
<dbReference type="AlphaFoldDB" id="A0A2S7VJU1"/>
<comment type="catalytic activity">
    <reaction evidence="6">
        <text>2 a quinone + NADH + H(+) = 2 a 1,4-benzosemiquinone + NAD(+)</text>
        <dbReference type="Rhea" id="RHEA:65952"/>
        <dbReference type="ChEBI" id="CHEBI:15378"/>
        <dbReference type="ChEBI" id="CHEBI:57540"/>
        <dbReference type="ChEBI" id="CHEBI:57945"/>
        <dbReference type="ChEBI" id="CHEBI:132124"/>
        <dbReference type="ChEBI" id="CHEBI:134225"/>
    </reaction>
</comment>
<comment type="catalytic activity">
    <reaction evidence="5">
        <text>N,N-dimethyl-1,4-phenylenediamine + anthranilate + 2 NAD(+) = 2-(4-dimethylaminophenyl)diazenylbenzoate + 2 NADH + 2 H(+)</text>
        <dbReference type="Rhea" id="RHEA:55872"/>
        <dbReference type="ChEBI" id="CHEBI:15378"/>
        <dbReference type="ChEBI" id="CHEBI:15783"/>
        <dbReference type="ChEBI" id="CHEBI:16567"/>
        <dbReference type="ChEBI" id="CHEBI:57540"/>
        <dbReference type="ChEBI" id="CHEBI:57945"/>
        <dbReference type="ChEBI" id="CHEBI:71579"/>
        <dbReference type="EC" id="1.7.1.17"/>
    </reaction>
    <physiologicalReaction direction="right-to-left" evidence="5">
        <dbReference type="Rhea" id="RHEA:55874"/>
    </physiologicalReaction>
</comment>
<evidence type="ECO:0000256" key="2">
    <source>
        <dbReference type="ARBA" id="ARBA00022643"/>
    </source>
</evidence>
<keyword evidence="4 6" id="KW-0520">NAD</keyword>
<keyword evidence="2 6" id="KW-0288">FMN</keyword>
<evidence type="ECO:0000313" key="9">
    <source>
        <dbReference type="Proteomes" id="UP000238730"/>
    </source>
</evidence>
<keyword evidence="3 6" id="KW-0560">Oxidoreductase</keyword>
<protein>
    <recommendedName>
        <fullName evidence="6">FMN dependent NADH:quinone oxidoreductase</fullName>
        <ecNumber evidence="6">1.6.5.-</ecNumber>
    </recommendedName>
    <alternativeName>
        <fullName evidence="6">Azo-dye reductase</fullName>
    </alternativeName>
    <alternativeName>
        <fullName evidence="6">FMN-dependent NADH-azo compound oxidoreductase</fullName>
    </alternativeName>
    <alternativeName>
        <fullName evidence="6">FMN-dependent NADH-azoreductase</fullName>
        <ecNumber evidence="6">1.7.1.17</ecNumber>
    </alternativeName>
</protein>